<reference evidence="2" key="1">
    <citation type="submission" date="2014-11" db="EMBL/GenBank/DDBJ databases">
        <authorList>
            <person name="Amaro Gonzalez C."/>
        </authorList>
    </citation>
    <scope>NUCLEOTIDE SEQUENCE</scope>
</reference>
<accession>A0A0E9U6F8</accession>
<feature type="region of interest" description="Disordered" evidence="1">
    <location>
        <begin position="33"/>
        <end position="56"/>
    </location>
</feature>
<dbReference type="AlphaFoldDB" id="A0A0E9U6F8"/>
<organism evidence="2">
    <name type="scientific">Anguilla anguilla</name>
    <name type="common">European freshwater eel</name>
    <name type="synonym">Muraena anguilla</name>
    <dbReference type="NCBI Taxonomy" id="7936"/>
    <lineage>
        <taxon>Eukaryota</taxon>
        <taxon>Metazoa</taxon>
        <taxon>Chordata</taxon>
        <taxon>Craniata</taxon>
        <taxon>Vertebrata</taxon>
        <taxon>Euteleostomi</taxon>
        <taxon>Actinopterygii</taxon>
        <taxon>Neopterygii</taxon>
        <taxon>Teleostei</taxon>
        <taxon>Anguilliformes</taxon>
        <taxon>Anguillidae</taxon>
        <taxon>Anguilla</taxon>
    </lineage>
</organism>
<sequence>MHAHWLRVLQRVEQSRQILQRSVGVRVRPCMRTWPHDYQNPKSTAKRKQSRLAPQT</sequence>
<evidence type="ECO:0000313" key="2">
    <source>
        <dbReference type="EMBL" id="JAH61416.1"/>
    </source>
</evidence>
<name>A0A0E9U6F8_ANGAN</name>
<protein>
    <submittedName>
        <fullName evidence="2">Uncharacterized protein</fullName>
    </submittedName>
</protein>
<evidence type="ECO:0000256" key="1">
    <source>
        <dbReference type="SAM" id="MobiDB-lite"/>
    </source>
</evidence>
<reference evidence="2" key="2">
    <citation type="journal article" date="2015" name="Fish Shellfish Immunol.">
        <title>Early steps in the European eel (Anguilla anguilla)-Vibrio vulnificus interaction in the gills: Role of the RtxA13 toxin.</title>
        <authorList>
            <person name="Callol A."/>
            <person name="Pajuelo D."/>
            <person name="Ebbesson L."/>
            <person name="Teles M."/>
            <person name="MacKenzie S."/>
            <person name="Amaro C."/>
        </authorList>
    </citation>
    <scope>NUCLEOTIDE SEQUENCE</scope>
</reference>
<proteinExistence type="predicted"/>
<dbReference type="EMBL" id="GBXM01047161">
    <property type="protein sequence ID" value="JAH61416.1"/>
    <property type="molecule type" value="Transcribed_RNA"/>
</dbReference>